<dbReference type="KEGG" id="clup:CLUP02_06570"/>
<reference evidence="1" key="1">
    <citation type="journal article" date="2021" name="Mol. Plant Microbe Interact.">
        <title>Complete Genome Sequence of the Plant-Pathogenic Fungus Colletotrichum lupini.</title>
        <authorList>
            <person name="Baroncelli R."/>
            <person name="Pensec F."/>
            <person name="Da Lio D."/>
            <person name="Boufleur T."/>
            <person name="Vicente I."/>
            <person name="Sarrocco S."/>
            <person name="Picot A."/>
            <person name="Baraldi E."/>
            <person name="Sukno S."/>
            <person name="Thon M."/>
            <person name="Le Floch G."/>
        </authorList>
    </citation>
    <scope>NUCLEOTIDE SEQUENCE</scope>
    <source>
        <strain evidence="1">IMI 504893</strain>
    </source>
</reference>
<organism evidence="1 2">
    <name type="scientific">Colletotrichum lupini</name>
    <dbReference type="NCBI Taxonomy" id="145971"/>
    <lineage>
        <taxon>Eukaryota</taxon>
        <taxon>Fungi</taxon>
        <taxon>Dikarya</taxon>
        <taxon>Ascomycota</taxon>
        <taxon>Pezizomycotina</taxon>
        <taxon>Sordariomycetes</taxon>
        <taxon>Hypocreomycetidae</taxon>
        <taxon>Glomerellales</taxon>
        <taxon>Glomerellaceae</taxon>
        <taxon>Colletotrichum</taxon>
        <taxon>Colletotrichum acutatum species complex</taxon>
    </lineage>
</organism>
<dbReference type="RefSeq" id="XP_049142712.1">
    <property type="nucleotide sequence ID" value="XM_049285569.1"/>
</dbReference>
<sequence length="267" mass="29047">MRKNEVRQLKPGRVLDMQQRRSRLASPYAWHRTIGRNFVGSGSSSGYEQSALRGVEIAVQLVAFFLAATKFVRIRSPFQVSGGPGGQTNVAASSRHPLLCSELLPNQDWIGLRFPCKVSMRCSQADPVVFENTSMILQNETASMELMAYPLPSTTCNCLPGSEKYSEVSSLSRSGEGSNNLERSSTIHQIKASGCVKIAVNILILGQSGVAFGGLHKTCFPPSPDTKGKVHAITTYSFEVSFTLCKGSELLFTKAVSPIGDYQFEEG</sequence>
<gene>
    <name evidence="1" type="ORF">CLUP02_06570</name>
</gene>
<dbReference type="AlphaFoldDB" id="A0A9Q8WF62"/>
<protein>
    <submittedName>
        <fullName evidence="1">Uncharacterized protein</fullName>
    </submittedName>
</protein>
<dbReference type="EMBL" id="CP019475">
    <property type="protein sequence ID" value="UQC81084.1"/>
    <property type="molecule type" value="Genomic_DNA"/>
</dbReference>
<name>A0A9Q8WF62_9PEZI</name>
<dbReference type="Proteomes" id="UP000830671">
    <property type="component" value="Chromosome 3"/>
</dbReference>
<evidence type="ECO:0000313" key="2">
    <source>
        <dbReference type="Proteomes" id="UP000830671"/>
    </source>
</evidence>
<dbReference type="GeneID" id="73340579"/>
<proteinExistence type="predicted"/>
<accession>A0A9Q8WF62</accession>
<keyword evidence="2" id="KW-1185">Reference proteome</keyword>
<evidence type="ECO:0000313" key="1">
    <source>
        <dbReference type="EMBL" id="UQC81084.1"/>
    </source>
</evidence>